<dbReference type="SUPFAM" id="SSF49384">
    <property type="entry name" value="Carbohydrate-binding domain"/>
    <property type="match status" value="1"/>
</dbReference>
<dbReference type="GO" id="GO:0030246">
    <property type="term" value="F:carbohydrate binding"/>
    <property type="evidence" value="ECO:0007669"/>
    <property type="project" value="InterPro"/>
</dbReference>
<gene>
    <name evidence="3" type="ORF">IAA60_07865</name>
</gene>
<reference evidence="3" key="1">
    <citation type="submission" date="2020-10" db="EMBL/GenBank/DDBJ databases">
        <authorList>
            <person name="Gilroy R."/>
        </authorList>
    </citation>
    <scope>NUCLEOTIDE SEQUENCE</scope>
    <source>
        <strain evidence="3">CHK181-108</strain>
    </source>
</reference>
<dbReference type="EMBL" id="DVLU01000079">
    <property type="protein sequence ID" value="HIT85803.1"/>
    <property type="molecule type" value="Genomic_DNA"/>
</dbReference>
<name>A0A9D1KPP0_9FIRM</name>
<dbReference type="Proteomes" id="UP000824165">
    <property type="component" value="Unassembled WGS sequence"/>
</dbReference>
<feature type="signal peptide" evidence="1">
    <location>
        <begin position="1"/>
        <end position="22"/>
    </location>
</feature>
<sequence>MKKKIISMALSAVCVLGVSAFAEDAPKVVVDGCEVVFEDQKPVIEEDRILVPLRGALEAAGADVNWFETTKKIQVQSHDNWRLAELIVDSDIMKVSKFREDNILMADTTEVQLEVPAKVVNDRTLVPLRAVNEAFLYETNWDDEIKTATITTDRELPSADDMGIYLTADKEDVNAGDTVNVYINVKNFEQEENKVINGVTAGLIYDKSKLQLVGTTLCNGDTDVSGIGAQNDKFSDDSLKAASVTVNYGECPSSDGKIYKVTFEALADDGGEVKLSKRYHSRLGYDTSLVVSVGTDGEDVDPMEMYVDETPVVLK</sequence>
<dbReference type="Pfam" id="PF07833">
    <property type="entry name" value="Cu_amine_oxidN1"/>
    <property type="match status" value="1"/>
</dbReference>
<evidence type="ECO:0000313" key="4">
    <source>
        <dbReference type="Proteomes" id="UP000824165"/>
    </source>
</evidence>
<dbReference type="AlphaFoldDB" id="A0A9D1KPP0"/>
<dbReference type="InterPro" id="IPR036582">
    <property type="entry name" value="Mao_N_sf"/>
</dbReference>
<comment type="caution">
    <text evidence="3">The sequence shown here is derived from an EMBL/GenBank/DDBJ whole genome shotgun (WGS) entry which is preliminary data.</text>
</comment>
<dbReference type="SUPFAM" id="SSF55383">
    <property type="entry name" value="Copper amine oxidase, domain N"/>
    <property type="match status" value="1"/>
</dbReference>
<organism evidence="3 4">
    <name type="scientific">Candidatus Ornithomonoglobus intestinigallinarum</name>
    <dbReference type="NCBI Taxonomy" id="2840894"/>
    <lineage>
        <taxon>Bacteria</taxon>
        <taxon>Bacillati</taxon>
        <taxon>Bacillota</taxon>
        <taxon>Clostridia</taxon>
        <taxon>Candidatus Ornithomonoglobus</taxon>
    </lineage>
</organism>
<dbReference type="InterPro" id="IPR008965">
    <property type="entry name" value="CBM2/CBM3_carb-bd_dom_sf"/>
</dbReference>
<proteinExistence type="predicted"/>
<evidence type="ECO:0000256" key="1">
    <source>
        <dbReference type="SAM" id="SignalP"/>
    </source>
</evidence>
<dbReference type="Gene3D" id="3.30.457.10">
    <property type="entry name" value="Copper amine oxidase-like, N-terminal domain"/>
    <property type="match status" value="1"/>
</dbReference>
<reference evidence="3" key="2">
    <citation type="journal article" date="2021" name="PeerJ">
        <title>Extensive microbial diversity within the chicken gut microbiome revealed by metagenomics and culture.</title>
        <authorList>
            <person name="Gilroy R."/>
            <person name="Ravi A."/>
            <person name="Getino M."/>
            <person name="Pursley I."/>
            <person name="Horton D.L."/>
            <person name="Alikhan N.F."/>
            <person name="Baker D."/>
            <person name="Gharbi K."/>
            <person name="Hall N."/>
            <person name="Watson M."/>
            <person name="Adriaenssens E.M."/>
            <person name="Foster-Nyarko E."/>
            <person name="Jarju S."/>
            <person name="Secka A."/>
            <person name="Antonio M."/>
            <person name="Oren A."/>
            <person name="Chaudhuri R.R."/>
            <person name="La Ragione R."/>
            <person name="Hildebrand F."/>
            <person name="Pallen M.J."/>
        </authorList>
    </citation>
    <scope>NUCLEOTIDE SEQUENCE</scope>
    <source>
        <strain evidence="3">CHK181-108</strain>
    </source>
</reference>
<evidence type="ECO:0000259" key="2">
    <source>
        <dbReference type="Pfam" id="PF07833"/>
    </source>
</evidence>
<dbReference type="CDD" id="cd08547">
    <property type="entry name" value="Type_II_cohesin"/>
    <property type="match status" value="1"/>
</dbReference>
<accession>A0A9D1KPP0</accession>
<evidence type="ECO:0000313" key="3">
    <source>
        <dbReference type="EMBL" id="HIT85803.1"/>
    </source>
</evidence>
<feature type="domain" description="Copper amine oxidase-like N-terminal" evidence="2">
    <location>
        <begin position="29"/>
        <end position="150"/>
    </location>
</feature>
<feature type="chain" id="PRO_5039655308" description="Copper amine oxidase-like N-terminal domain-containing protein" evidence="1">
    <location>
        <begin position="23"/>
        <end position="315"/>
    </location>
</feature>
<keyword evidence="1" id="KW-0732">Signal</keyword>
<dbReference type="InterPro" id="IPR012854">
    <property type="entry name" value="Cu_amine_oxidase-like_N"/>
</dbReference>
<dbReference type="Gene3D" id="2.60.40.680">
    <property type="match status" value="1"/>
</dbReference>
<protein>
    <recommendedName>
        <fullName evidence="2">Copper amine oxidase-like N-terminal domain-containing protein</fullName>
    </recommendedName>
</protein>